<name>A0ABV3FLE8_9NOCA</name>
<dbReference type="RefSeq" id="WP_357779364.1">
    <property type="nucleotide sequence ID" value="NZ_JBFAKC010000001.1"/>
</dbReference>
<feature type="chain" id="PRO_5046671743" evidence="1">
    <location>
        <begin position="23"/>
        <end position="238"/>
    </location>
</feature>
<accession>A0ABV3FLE8</accession>
<dbReference type="Proteomes" id="UP001551695">
    <property type="component" value="Unassembled WGS sequence"/>
</dbReference>
<dbReference type="InterPro" id="IPR037126">
    <property type="entry name" value="PdaC/RsiV-like_sf"/>
</dbReference>
<proteinExistence type="predicted"/>
<sequence length="238" mass="24745">MKKLAAALAVAAMMTATMTACAAGLESGAAAAPAAGVPTATAPGGYSATTLRLTGPGYELDVPQVSGGTEIARNAFNAAMRGRAQQWIDQVEQTFTLKPGAGQVTYLGSRAISSLFVISTYSEGAAHPNNAYESYVVDARTGNEITLRDLFTDLNCGLNLLADQAAIEVPKSRAGDSYSKSGIEAVEYNYRLWLATPGGMEIHFGEIASHAAGDIVITVPWSKLDSALKPGIRDIVSG</sequence>
<dbReference type="PROSITE" id="PS51257">
    <property type="entry name" value="PROKAR_LIPOPROTEIN"/>
    <property type="match status" value="1"/>
</dbReference>
<gene>
    <name evidence="2" type="ORF">AB0I48_01625</name>
</gene>
<evidence type="ECO:0000313" key="3">
    <source>
        <dbReference type="Proteomes" id="UP001551695"/>
    </source>
</evidence>
<evidence type="ECO:0000313" key="2">
    <source>
        <dbReference type="EMBL" id="MEV0706242.1"/>
    </source>
</evidence>
<comment type="caution">
    <text evidence="2">The sequence shown here is derived from an EMBL/GenBank/DDBJ whole genome shotgun (WGS) entry which is preliminary data.</text>
</comment>
<keyword evidence="3" id="KW-1185">Reference proteome</keyword>
<dbReference type="EMBL" id="JBFAKC010000001">
    <property type="protein sequence ID" value="MEV0706242.1"/>
    <property type="molecule type" value="Genomic_DNA"/>
</dbReference>
<evidence type="ECO:0000256" key="1">
    <source>
        <dbReference type="SAM" id="SignalP"/>
    </source>
</evidence>
<dbReference type="Gene3D" id="3.90.640.20">
    <property type="entry name" value="Heat-shock cognate protein, ATPase"/>
    <property type="match status" value="1"/>
</dbReference>
<organism evidence="2 3">
    <name type="scientific">Nocardia aurea</name>
    <dbReference type="NCBI Taxonomy" id="2144174"/>
    <lineage>
        <taxon>Bacteria</taxon>
        <taxon>Bacillati</taxon>
        <taxon>Actinomycetota</taxon>
        <taxon>Actinomycetes</taxon>
        <taxon>Mycobacteriales</taxon>
        <taxon>Nocardiaceae</taxon>
        <taxon>Nocardia</taxon>
    </lineage>
</organism>
<reference evidence="2 3" key="1">
    <citation type="submission" date="2024-06" db="EMBL/GenBank/DDBJ databases">
        <title>The Natural Products Discovery Center: Release of the First 8490 Sequenced Strains for Exploring Actinobacteria Biosynthetic Diversity.</title>
        <authorList>
            <person name="Kalkreuter E."/>
            <person name="Kautsar S.A."/>
            <person name="Yang D."/>
            <person name="Bader C.D."/>
            <person name="Teijaro C.N."/>
            <person name="Fluegel L."/>
            <person name="Davis C.M."/>
            <person name="Simpson J.R."/>
            <person name="Lauterbach L."/>
            <person name="Steele A.D."/>
            <person name="Gui C."/>
            <person name="Meng S."/>
            <person name="Li G."/>
            <person name="Viehrig K."/>
            <person name="Ye F."/>
            <person name="Su P."/>
            <person name="Kiefer A.F."/>
            <person name="Nichols A."/>
            <person name="Cepeda A.J."/>
            <person name="Yan W."/>
            <person name="Fan B."/>
            <person name="Jiang Y."/>
            <person name="Adhikari A."/>
            <person name="Zheng C.-J."/>
            <person name="Schuster L."/>
            <person name="Cowan T.M."/>
            <person name="Smanski M.J."/>
            <person name="Chevrette M.G."/>
            <person name="De Carvalho L.P.S."/>
            <person name="Shen B."/>
        </authorList>
    </citation>
    <scope>NUCLEOTIDE SEQUENCE [LARGE SCALE GENOMIC DNA]</scope>
    <source>
        <strain evidence="2 3">NPDC050403</strain>
    </source>
</reference>
<feature type="signal peptide" evidence="1">
    <location>
        <begin position="1"/>
        <end position="22"/>
    </location>
</feature>
<keyword evidence="1" id="KW-0732">Signal</keyword>
<protein>
    <submittedName>
        <fullName evidence="2">RsiV family protein</fullName>
    </submittedName>
</protein>